<dbReference type="SUPFAM" id="SSF55785">
    <property type="entry name" value="PYP-like sensor domain (PAS domain)"/>
    <property type="match status" value="1"/>
</dbReference>
<dbReference type="InterPro" id="IPR007487">
    <property type="entry name" value="ABC_transpt-TYRBP-like"/>
</dbReference>
<dbReference type="InterPro" id="IPR035965">
    <property type="entry name" value="PAS-like_dom_sf"/>
</dbReference>
<evidence type="ECO:0000313" key="7">
    <source>
        <dbReference type="Proteomes" id="UP000290092"/>
    </source>
</evidence>
<protein>
    <recommendedName>
        <fullName evidence="2">histidine kinase</fullName>
        <ecNumber evidence="2">2.7.13.3</ecNumber>
    </recommendedName>
</protein>
<dbReference type="Pfam" id="PF02518">
    <property type="entry name" value="HATPase_c"/>
    <property type="match status" value="1"/>
</dbReference>
<dbReference type="KEGG" id="amyt:AMYT_2559"/>
<evidence type="ECO:0000256" key="3">
    <source>
        <dbReference type="ARBA" id="ARBA00022553"/>
    </source>
</evidence>
<proteinExistence type="predicted"/>
<dbReference type="SUPFAM" id="SSF47384">
    <property type="entry name" value="Homodimeric domain of signal transducing histidine kinase"/>
    <property type="match status" value="1"/>
</dbReference>
<evidence type="ECO:0000256" key="1">
    <source>
        <dbReference type="ARBA" id="ARBA00000085"/>
    </source>
</evidence>
<dbReference type="GO" id="GO:0000155">
    <property type="term" value="F:phosphorelay sensor kinase activity"/>
    <property type="evidence" value="ECO:0007669"/>
    <property type="project" value="InterPro"/>
</dbReference>
<keyword evidence="6" id="KW-0418">Kinase</keyword>
<dbReference type="EMBL" id="NXID01000048">
    <property type="protein sequence ID" value="RXK14931.1"/>
    <property type="molecule type" value="Genomic_DNA"/>
</dbReference>
<dbReference type="Gene3D" id="3.40.50.2300">
    <property type="match status" value="2"/>
</dbReference>
<accession>A0AAX2AFF1</accession>
<comment type="caution">
    <text evidence="6">The sequence shown here is derived from an EMBL/GenBank/DDBJ whole genome shotgun (WGS) entry which is preliminary data.</text>
</comment>
<dbReference type="SMART" id="SM00387">
    <property type="entry name" value="HATPase_c"/>
    <property type="match status" value="1"/>
</dbReference>
<dbReference type="CDD" id="cd00075">
    <property type="entry name" value="HATPase"/>
    <property type="match status" value="1"/>
</dbReference>
<dbReference type="Proteomes" id="UP000290092">
    <property type="component" value="Unassembled WGS sequence"/>
</dbReference>
<organism evidence="6 7">
    <name type="scientific">Malaciobacter mytili LMG 24559</name>
    <dbReference type="NCBI Taxonomy" id="1032238"/>
    <lineage>
        <taxon>Bacteria</taxon>
        <taxon>Pseudomonadati</taxon>
        <taxon>Campylobacterota</taxon>
        <taxon>Epsilonproteobacteria</taxon>
        <taxon>Campylobacterales</taxon>
        <taxon>Arcobacteraceae</taxon>
        <taxon>Malaciobacter</taxon>
    </lineage>
</organism>
<keyword evidence="4" id="KW-1133">Transmembrane helix</keyword>
<gene>
    <name evidence="6" type="ORF">CP985_11225</name>
</gene>
<dbReference type="InterPro" id="IPR003661">
    <property type="entry name" value="HisK_dim/P_dom"/>
</dbReference>
<dbReference type="Gene3D" id="1.10.287.130">
    <property type="match status" value="1"/>
</dbReference>
<dbReference type="InterPro" id="IPR005467">
    <property type="entry name" value="His_kinase_dom"/>
</dbReference>
<name>A0AAX2AFF1_9BACT</name>
<feature type="domain" description="Histidine kinase" evidence="5">
    <location>
        <begin position="506"/>
        <end position="724"/>
    </location>
</feature>
<dbReference type="AlphaFoldDB" id="A0AAX2AFF1"/>
<dbReference type="EC" id="2.7.13.3" evidence="2"/>
<dbReference type="InterPro" id="IPR003594">
    <property type="entry name" value="HATPase_dom"/>
</dbReference>
<dbReference type="SUPFAM" id="SSF55874">
    <property type="entry name" value="ATPase domain of HSP90 chaperone/DNA topoisomerase II/histidine kinase"/>
    <property type="match status" value="1"/>
</dbReference>
<keyword evidence="6" id="KW-0808">Transferase</keyword>
<feature type="transmembrane region" description="Helical" evidence="4">
    <location>
        <begin position="338"/>
        <end position="356"/>
    </location>
</feature>
<evidence type="ECO:0000256" key="2">
    <source>
        <dbReference type="ARBA" id="ARBA00012438"/>
    </source>
</evidence>
<evidence type="ECO:0000259" key="5">
    <source>
        <dbReference type="PROSITE" id="PS50109"/>
    </source>
</evidence>
<dbReference type="RefSeq" id="WP_114842905.1">
    <property type="nucleotide sequence ID" value="NZ_CP031219.1"/>
</dbReference>
<dbReference type="PROSITE" id="PS50109">
    <property type="entry name" value="HIS_KIN"/>
    <property type="match status" value="1"/>
</dbReference>
<reference evidence="6 7" key="1">
    <citation type="submission" date="2017-09" db="EMBL/GenBank/DDBJ databases">
        <title>Genomics of the genus Arcobacter.</title>
        <authorList>
            <person name="Perez-Cataluna A."/>
            <person name="Figueras M.J."/>
            <person name="Salas-Masso N."/>
        </authorList>
    </citation>
    <scope>NUCLEOTIDE SEQUENCE [LARGE SCALE GENOMIC DNA]</scope>
    <source>
        <strain evidence="6 7">CECT 7386</strain>
    </source>
</reference>
<dbReference type="Pfam" id="PF04392">
    <property type="entry name" value="ABC_sub_bind"/>
    <property type="match status" value="1"/>
</dbReference>
<comment type="catalytic activity">
    <reaction evidence="1">
        <text>ATP + protein L-histidine = ADP + protein N-phospho-L-histidine.</text>
        <dbReference type="EC" id="2.7.13.3"/>
    </reaction>
</comment>
<dbReference type="PANTHER" id="PTHR43065">
    <property type="entry name" value="SENSOR HISTIDINE KINASE"/>
    <property type="match status" value="1"/>
</dbReference>
<dbReference type="InterPro" id="IPR004358">
    <property type="entry name" value="Sig_transdc_His_kin-like_C"/>
</dbReference>
<dbReference type="PANTHER" id="PTHR43065:SF42">
    <property type="entry name" value="TWO-COMPONENT SENSOR PPRA"/>
    <property type="match status" value="1"/>
</dbReference>
<dbReference type="Gene3D" id="3.30.565.10">
    <property type="entry name" value="Histidine kinase-like ATPase, C-terminal domain"/>
    <property type="match status" value="1"/>
</dbReference>
<keyword evidence="4" id="KW-0472">Membrane</keyword>
<dbReference type="PRINTS" id="PR00344">
    <property type="entry name" value="BCTRLSENSOR"/>
</dbReference>
<sequence>MRLFLIILFFISSLQALEQKSILLLHSYNSGLKWSDGITEGIEEGLKDNLLYELSIEYMDSKKIDTKEYFNTLKELYKKKFSTRKYDIIIAADNYAYNFVLENHEEIFNKTAVVFCGVENFKQKDIPSYLKPYVTGVVEYKEIKRNIEFIKDAIKDLSTLYIISDSSFSSSAIKKQILDATLEFKDDFKIIFNDKIDLEELRKDIYNLPSNSAILFTSLYIDKYGRYIPYNNIRKLFKESKYPVFAVNKIHLGEGVVGGIMVSPQEQGLLAINKAIEIIKGKKIQTLSIDMPSSKYYFDYQVMEKYAIDKSKIPMFSTIVNKPQNFFEKNRQIIDSTFVLIPFLVLLIIGLIVNIVKRIKLEIKLVEQTKLDNVLLNNIKSAIYWQSNEGILLGCNDSLCKLLSVAKRDIIGKEMQKVLPQLYEQVKGFDNFLCDEIEVKIKINKRNLHLFIRRKVYFDKNNNEAGIVTILSDITKMRTLEIQRKKDEQFLIQRSKLSEVGEMITSIAHQWKTPLIEISTIAQELLHKRKKSELSENETQEFVEEIMTQVHYMTETIDDFKAFIKPSTEKKDFAVQEAIKELLNVIEHNIKYNYITVKINFEKDKELKINGYQNEFKQSILNIINNAKDSINKKREKKNIDGLITIDIYSENNKVYILIKDNGVGIKKENLDLIFEPFYTDKKNGDGFGLYMAKLIIEDKMQGHIEALECKEGAQILIAIKSTTSKEGDYESSIIGG</sequence>
<dbReference type="Gene3D" id="3.30.450.20">
    <property type="entry name" value="PAS domain"/>
    <property type="match status" value="1"/>
</dbReference>
<dbReference type="InterPro" id="IPR036890">
    <property type="entry name" value="HATPase_C_sf"/>
</dbReference>
<keyword evidence="4" id="KW-0812">Transmembrane</keyword>
<evidence type="ECO:0000256" key="4">
    <source>
        <dbReference type="SAM" id="Phobius"/>
    </source>
</evidence>
<keyword evidence="7" id="KW-1185">Reference proteome</keyword>
<evidence type="ECO:0000313" key="6">
    <source>
        <dbReference type="EMBL" id="RXK14931.1"/>
    </source>
</evidence>
<dbReference type="CDD" id="cd00082">
    <property type="entry name" value="HisKA"/>
    <property type="match status" value="1"/>
</dbReference>
<keyword evidence="3" id="KW-0597">Phosphoprotein</keyword>
<dbReference type="InterPro" id="IPR036097">
    <property type="entry name" value="HisK_dim/P_sf"/>
</dbReference>